<feature type="active site" description="Proton donor/acceptor" evidence="6">
    <location>
        <position position="140"/>
    </location>
</feature>
<dbReference type="PANTHER" id="PTHR30582:SF2">
    <property type="entry name" value="L,D-TRANSPEPTIDASE YCIB-RELATED"/>
    <property type="match status" value="1"/>
</dbReference>
<keyword evidence="5 6" id="KW-0961">Cell wall biogenesis/degradation</keyword>
<dbReference type="SUPFAM" id="SSF141523">
    <property type="entry name" value="L,D-transpeptidase catalytic domain-like"/>
    <property type="match status" value="1"/>
</dbReference>
<dbReference type="EMBL" id="CP032626">
    <property type="protein sequence ID" value="AYF92009.1"/>
    <property type="molecule type" value="Genomic_DNA"/>
</dbReference>
<proteinExistence type="predicted"/>
<feature type="compositionally biased region" description="Low complexity" evidence="7">
    <location>
        <begin position="27"/>
        <end position="41"/>
    </location>
</feature>
<dbReference type="AlphaFoldDB" id="A0A387ARD3"/>
<evidence type="ECO:0000259" key="9">
    <source>
        <dbReference type="PROSITE" id="PS52029"/>
    </source>
</evidence>
<evidence type="ECO:0000256" key="4">
    <source>
        <dbReference type="ARBA" id="ARBA00022984"/>
    </source>
</evidence>
<dbReference type="InterPro" id="IPR005490">
    <property type="entry name" value="LD_TPept_cat_dom"/>
</dbReference>
<feature type="chain" id="PRO_5038457891" evidence="8">
    <location>
        <begin position="23"/>
        <end position="191"/>
    </location>
</feature>
<keyword evidence="8" id="KW-0732">Signal</keyword>
<dbReference type="GO" id="GO:0008360">
    <property type="term" value="P:regulation of cell shape"/>
    <property type="evidence" value="ECO:0007669"/>
    <property type="project" value="UniProtKB-UniRule"/>
</dbReference>
<reference evidence="10 11" key="1">
    <citation type="submission" date="2018-09" db="EMBL/GenBank/DDBJ databases">
        <title>Genome sequencing of strain BHWM-4.</title>
        <authorList>
            <person name="Heo J."/>
            <person name="Kim S.-J."/>
            <person name="Kwon S.-W."/>
        </authorList>
    </citation>
    <scope>NUCLEOTIDE SEQUENCE [LARGE SCALE GENOMIC DNA]</scope>
    <source>
        <strain evidence="10 11">BHWM-4</strain>
    </source>
</reference>
<evidence type="ECO:0000313" key="10">
    <source>
        <dbReference type="EMBL" id="AYF92009.1"/>
    </source>
</evidence>
<dbReference type="PANTHER" id="PTHR30582">
    <property type="entry name" value="L,D-TRANSPEPTIDASE"/>
    <property type="match status" value="1"/>
</dbReference>
<keyword evidence="4 6" id="KW-0573">Peptidoglycan synthesis</keyword>
<dbReference type="GO" id="GO:0005576">
    <property type="term" value="C:extracellular region"/>
    <property type="evidence" value="ECO:0007669"/>
    <property type="project" value="TreeGrafter"/>
</dbReference>
<comment type="pathway">
    <text evidence="1 6">Cell wall biogenesis; peptidoglycan biosynthesis.</text>
</comment>
<dbReference type="OrthoDB" id="177750at2"/>
<evidence type="ECO:0000256" key="7">
    <source>
        <dbReference type="SAM" id="MobiDB-lite"/>
    </source>
</evidence>
<dbReference type="Proteomes" id="UP000272003">
    <property type="component" value="Chromosome"/>
</dbReference>
<dbReference type="Gene3D" id="2.40.440.10">
    <property type="entry name" value="L,D-transpeptidase catalytic domain-like"/>
    <property type="match status" value="1"/>
</dbReference>
<keyword evidence="11" id="KW-1185">Reference proteome</keyword>
<feature type="signal peptide" evidence="8">
    <location>
        <begin position="1"/>
        <end position="22"/>
    </location>
</feature>
<evidence type="ECO:0000256" key="3">
    <source>
        <dbReference type="ARBA" id="ARBA00022960"/>
    </source>
</evidence>
<feature type="domain" description="L,D-TPase catalytic" evidence="9">
    <location>
        <begin position="67"/>
        <end position="191"/>
    </location>
</feature>
<dbReference type="GO" id="GO:0018104">
    <property type="term" value="P:peptidoglycan-protein cross-linking"/>
    <property type="evidence" value="ECO:0007669"/>
    <property type="project" value="TreeGrafter"/>
</dbReference>
<dbReference type="GO" id="GO:0071555">
    <property type="term" value="P:cell wall organization"/>
    <property type="evidence" value="ECO:0007669"/>
    <property type="project" value="UniProtKB-UniRule"/>
</dbReference>
<feature type="active site" description="Nucleophile" evidence="6">
    <location>
        <position position="167"/>
    </location>
</feature>
<evidence type="ECO:0000256" key="8">
    <source>
        <dbReference type="SAM" id="SignalP"/>
    </source>
</evidence>
<dbReference type="UniPathway" id="UPA00219"/>
<keyword evidence="2" id="KW-0808">Transferase</keyword>
<organism evidence="10 11">
    <name type="scientific">Apilactobacillus bombintestini</name>
    <dbReference type="NCBI Taxonomy" id="2419772"/>
    <lineage>
        <taxon>Bacteria</taxon>
        <taxon>Bacillati</taxon>
        <taxon>Bacillota</taxon>
        <taxon>Bacilli</taxon>
        <taxon>Lactobacillales</taxon>
        <taxon>Lactobacillaceae</taxon>
        <taxon>Apilactobacillus</taxon>
    </lineage>
</organism>
<dbReference type="Pfam" id="PF03734">
    <property type="entry name" value="YkuD"/>
    <property type="match status" value="1"/>
</dbReference>
<dbReference type="GO" id="GO:0016740">
    <property type="term" value="F:transferase activity"/>
    <property type="evidence" value="ECO:0007669"/>
    <property type="project" value="UniProtKB-KW"/>
</dbReference>
<dbReference type="InterPro" id="IPR050979">
    <property type="entry name" value="LD-transpeptidase"/>
</dbReference>
<dbReference type="KEGG" id="abom:D7I45_00155"/>
<protein>
    <submittedName>
        <fullName evidence="10">L,D-transpeptidase</fullName>
    </submittedName>
</protein>
<evidence type="ECO:0000256" key="5">
    <source>
        <dbReference type="ARBA" id="ARBA00023316"/>
    </source>
</evidence>
<feature type="region of interest" description="Disordered" evidence="7">
    <location>
        <begin position="27"/>
        <end position="56"/>
    </location>
</feature>
<dbReference type="CDD" id="cd16913">
    <property type="entry name" value="YkuD_like"/>
    <property type="match status" value="1"/>
</dbReference>
<dbReference type="PROSITE" id="PS51257">
    <property type="entry name" value="PROKAR_LIPOPROTEIN"/>
    <property type="match status" value="1"/>
</dbReference>
<evidence type="ECO:0000256" key="1">
    <source>
        <dbReference type="ARBA" id="ARBA00004752"/>
    </source>
</evidence>
<dbReference type="GO" id="GO:0071972">
    <property type="term" value="F:peptidoglycan L,D-transpeptidase activity"/>
    <property type="evidence" value="ECO:0007669"/>
    <property type="project" value="TreeGrafter"/>
</dbReference>
<evidence type="ECO:0000256" key="2">
    <source>
        <dbReference type="ARBA" id="ARBA00022679"/>
    </source>
</evidence>
<accession>A0A387ARD3</accession>
<name>A0A387ARD3_9LACO</name>
<gene>
    <name evidence="10" type="ORF">D7I45_00155</name>
</gene>
<sequence>MKFRKIMGVAVAMLVVAVGLSACGNNSSKTTNNTAKTAKSAVQPSKNAWKHSSEKKPYPKMDLKLHHWIYVSIKDQRVYIKDAKNRTLYTMLCSTGNHNGTPRGTFHVQAERGSHFYNANSKEGANYWTSWKDHGIYLFHSVPVNEKGQYLKKDAHQLGGTANSHGCIRLSIPDAKWINENVPMGTKVVIK</sequence>
<evidence type="ECO:0000313" key="11">
    <source>
        <dbReference type="Proteomes" id="UP000272003"/>
    </source>
</evidence>
<keyword evidence="3 6" id="KW-0133">Cell shape</keyword>
<dbReference type="RefSeq" id="WP_120783783.1">
    <property type="nucleotide sequence ID" value="NZ_CP032626.1"/>
</dbReference>
<dbReference type="PROSITE" id="PS52029">
    <property type="entry name" value="LD_TPASE"/>
    <property type="match status" value="1"/>
</dbReference>
<evidence type="ECO:0000256" key="6">
    <source>
        <dbReference type="PROSITE-ProRule" id="PRU01373"/>
    </source>
</evidence>
<dbReference type="InterPro" id="IPR038063">
    <property type="entry name" value="Transpep_catalytic_dom"/>
</dbReference>